<organism evidence="1 2">
    <name type="scientific">Phakopsora pachyrhizi</name>
    <name type="common">Asian soybean rust disease fungus</name>
    <dbReference type="NCBI Taxonomy" id="170000"/>
    <lineage>
        <taxon>Eukaryota</taxon>
        <taxon>Fungi</taxon>
        <taxon>Dikarya</taxon>
        <taxon>Basidiomycota</taxon>
        <taxon>Pucciniomycotina</taxon>
        <taxon>Pucciniomycetes</taxon>
        <taxon>Pucciniales</taxon>
        <taxon>Phakopsoraceae</taxon>
        <taxon>Phakopsora</taxon>
    </lineage>
</organism>
<name>A0AAV0AYA4_PHAPC</name>
<comment type="caution">
    <text evidence="1">The sequence shown here is derived from an EMBL/GenBank/DDBJ whole genome shotgun (WGS) entry which is preliminary data.</text>
</comment>
<reference evidence="1" key="1">
    <citation type="submission" date="2022-06" db="EMBL/GenBank/DDBJ databases">
        <authorList>
            <consortium name="SYNGENTA / RWTH Aachen University"/>
        </authorList>
    </citation>
    <scope>NUCLEOTIDE SEQUENCE</scope>
</reference>
<dbReference type="Gene3D" id="3.40.50.1460">
    <property type="match status" value="1"/>
</dbReference>
<dbReference type="AlphaFoldDB" id="A0AAV0AYA4"/>
<dbReference type="Proteomes" id="UP001153365">
    <property type="component" value="Unassembled WGS sequence"/>
</dbReference>
<evidence type="ECO:0000313" key="2">
    <source>
        <dbReference type="Proteomes" id="UP001153365"/>
    </source>
</evidence>
<accession>A0AAV0AYA4</accession>
<evidence type="ECO:0000313" key="1">
    <source>
        <dbReference type="EMBL" id="CAH7674176.1"/>
    </source>
</evidence>
<dbReference type="EMBL" id="CALTRL010001929">
    <property type="protein sequence ID" value="CAH7674176.1"/>
    <property type="molecule type" value="Genomic_DNA"/>
</dbReference>
<keyword evidence="2" id="KW-1185">Reference proteome</keyword>
<sequence length="197" mass="22601">MRLGIPDSNIILMLVENMACNPRNMFPRWCVAMRIGGWTSTVIRSRRAIEQQAQGKATKYIIFVPDWDSQINGRSPRRPDVRETEEMIYLALVLLRRMTGQMEESAIVVVVASCWVIFWRLLEPFKAINRAGYEYGQRWLNIIHFEDWELTVNVPSRQISFGVYEGHGAVRTPHLEEGGDGGGTLPADEALYEPFEN</sequence>
<protein>
    <submittedName>
        <fullName evidence="1">Uncharacterized protein</fullName>
    </submittedName>
</protein>
<gene>
    <name evidence="1" type="ORF">PPACK8108_LOCUS9087</name>
</gene>
<proteinExistence type="predicted"/>